<comment type="caution">
    <text evidence="13">The sequence shown here is derived from an EMBL/GenBank/DDBJ whole genome shotgun (WGS) entry which is preliminary data.</text>
</comment>
<feature type="region of interest" description="Disordered" evidence="11">
    <location>
        <begin position="214"/>
        <end position="234"/>
    </location>
</feature>
<dbReference type="GO" id="GO:0005737">
    <property type="term" value="C:cytoplasm"/>
    <property type="evidence" value="ECO:0007669"/>
    <property type="project" value="UniProtKB-SubCell"/>
</dbReference>
<dbReference type="Gene3D" id="1.10.10.1440">
    <property type="entry name" value="PHAX RNA-binding domain"/>
    <property type="match status" value="1"/>
</dbReference>
<name>A0A833VFU4_9POAL</name>
<reference evidence="13" key="1">
    <citation type="submission" date="2020-01" db="EMBL/GenBank/DDBJ databases">
        <title>Genome sequence of Kobresia littledalei, the first chromosome-level genome in the family Cyperaceae.</title>
        <authorList>
            <person name="Qu G."/>
        </authorList>
    </citation>
    <scope>NUCLEOTIDE SEQUENCE</scope>
    <source>
        <strain evidence="13">C.B.Clarke</strain>
        <tissue evidence="13">Leaf</tissue>
    </source>
</reference>
<keyword evidence="14" id="KW-1185">Reference proteome</keyword>
<evidence type="ECO:0000256" key="2">
    <source>
        <dbReference type="ARBA" id="ARBA00004496"/>
    </source>
</evidence>
<feature type="compositionally biased region" description="Low complexity" evidence="11">
    <location>
        <begin position="35"/>
        <end position="48"/>
    </location>
</feature>
<evidence type="ECO:0000256" key="8">
    <source>
        <dbReference type="ARBA" id="ARBA00022927"/>
    </source>
</evidence>
<comment type="subcellular location">
    <subcellularLocation>
        <location evidence="2">Cytoplasm</location>
    </subcellularLocation>
    <subcellularLocation>
        <location evidence="1">Nucleus</location>
    </subcellularLocation>
</comment>
<feature type="compositionally biased region" description="Basic residues" evidence="11">
    <location>
        <begin position="63"/>
        <end position="75"/>
    </location>
</feature>
<dbReference type="InterPro" id="IPR039047">
    <property type="entry name" value="PHAX"/>
</dbReference>
<dbReference type="GO" id="GO:0003723">
    <property type="term" value="F:RNA binding"/>
    <property type="evidence" value="ECO:0007669"/>
    <property type="project" value="UniProtKB-KW"/>
</dbReference>
<dbReference type="Pfam" id="PF10258">
    <property type="entry name" value="PHAX_RNA-bd"/>
    <property type="match status" value="1"/>
</dbReference>
<dbReference type="GO" id="GO:0006408">
    <property type="term" value="P:snRNA export from nucleus"/>
    <property type="evidence" value="ECO:0007669"/>
    <property type="project" value="InterPro"/>
</dbReference>
<keyword evidence="5" id="KW-0813">Transport</keyword>
<evidence type="ECO:0000256" key="11">
    <source>
        <dbReference type="SAM" id="MobiDB-lite"/>
    </source>
</evidence>
<evidence type="ECO:0000256" key="4">
    <source>
        <dbReference type="ARBA" id="ARBA00016856"/>
    </source>
</evidence>
<proteinExistence type="inferred from homology"/>
<feature type="compositionally biased region" description="Basic and acidic residues" evidence="11">
    <location>
        <begin position="172"/>
        <end position="189"/>
    </location>
</feature>
<evidence type="ECO:0000256" key="9">
    <source>
        <dbReference type="ARBA" id="ARBA00023242"/>
    </source>
</evidence>
<evidence type="ECO:0000313" key="14">
    <source>
        <dbReference type="Proteomes" id="UP000623129"/>
    </source>
</evidence>
<feature type="domain" description="Phosphorylated adapter RNA export protein RNA-binding" evidence="12">
    <location>
        <begin position="89"/>
        <end position="167"/>
    </location>
</feature>
<dbReference type="Proteomes" id="UP000623129">
    <property type="component" value="Unassembled WGS sequence"/>
</dbReference>
<dbReference type="PANTHER" id="PTHR13135">
    <property type="entry name" value="CYTOSOLIC RESINIFERATOXIN BINDING PROTEIN RBP-26"/>
    <property type="match status" value="1"/>
</dbReference>
<feature type="region of interest" description="Disordered" evidence="11">
    <location>
        <begin position="28"/>
        <end position="81"/>
    </location>
</feature>
<protein>
    <recommendedName>
        <fullName evidence="4">Phosphorylated adapter RNA export protein</fullName>
    </recommendedName>
    <alternativeName>
        <fullName evidence="10">RNA U small nuclear RNA export adapter protein</fullName>
    </alternativeName>
</protein>
<dbReference type="EMBL" id="SWLB01000021">
    <property type="protein sequence ID" value="KAF3324585.1"/>
    <property type="molecule type" value="Genomic_DNA"/>
</dbReference>
<evidence type="ECO:0000256" key="10">
    <source>
        <dbReference type="ARBA" id="ARBA00030834"/>
    </source>
</evidence>
<dbReference type="InterPro" id="IPR019385">
    <property type="entry name" value="PHAX_RNA-binding_domain"/>
</dbReference>
<gene>
    <name evidence="13" type="ORF">FCM35_KLT10742</name>
</gene>
<dbReference type="GO" id="GO:0015031">
    <property type="term" value="P:protein transport"/>
    <property type="evidence" value="ECO:0007669"/>
    <property type="project" value="UniProtKB-KW"/>
</dbReference>
<dbReference type="InterPro" id="IPR038092">
    <property type="entry name" value="PHAX_RNA-binding_sf"/>
</dbReference>
<dbReference type="OrthoDB" id="20573at2759"/>
<dbReference type="PANTHER" id="PTHR13135:SF0">
    <property type="entry name" value="PHOSPHORYLATED ADAPTER RNA EXPORT PROTEIN"/>
    <property type="match status" value="1"/>
</dbReference>
<dbReference type="GO" id="GO:0005634">
    <property type="term" value="C:nucleus"/>
    <property type="evidence" value="ECO:0007669"/>
    <property type="project" value="UniProtKB-SubCell"/>
</dbReference>
<accession>A0A833VFU4</accession>
<feature type="region of interest" description="Disordered" evidence="11">
    <location>
        <begin position="172"/>
        <end position="199"/>
    </location>
</feature>
<dbReference type="AlphaFoldDB" id="A0A833VFU4"/>
<evidence type="ECO:0000256" key="7">
    <source>
        <dbReference type="ARBA" id="ARBA00022884"/>
    </source>
</evidence>
<organism evidence="13 14">
    <name type="scientific">Carex littledalei</name>
    <dbReference type="NCBI Taxonomy" id="544730"/>
    <lineage>
        <taxon>Eukaryota</taxon>
        <taxon>Viridiplantae</taxon>
        <taxon>Streptophyta</taxon>
        <taxon>Embryophyta</taxon>
        <taxon>Tracheophyta</taxon>
        <taxon>Spermatophyta</taxon>
        <taxon>Magnoliopsida</taxon>
        <taxon>Liliopsida</taxon>
        <taxon>Poales</taxon>
        <taxon>Cyperaceae</taxon>
        <taxon>Cyperoideae</taxon>
        <taxon>Cariceae</taxon>
        <taxon>Carex</taxon>
        <taxon>Carex subgen. Euthyceras</taxon>
    </lineage>
</organism>
<sequence>MERNSTIDEEQTLVANAYEEDDVEMLDAETLDGGAVVSPPRDSSSAPAGGSGDRMVDGGQGGKNKRRRRNRKKNKAGNPSNIADINRFVLDTCKRLKEKKSYLVWNAVACLGVSAVCDLVKEVEAIDKCGGQMTADGKRLRTGGGVLWNILKTREPKAYKEIMLKGKEFEKKLRNPRPKPETMKGKNEETSSQTSTIVPEEEIELLDVHEPLASDVGPFEEELPSEPATERKSIRDRIRVPVTYDDLFEEGEIHD</sequence>
<evidence type="ECO:0000256" key="1">
    <source>
        <dbReference type="ARBA" id="ARBA00004123"/>
    </source>
</evidence>
<keyword evidence="9" id="KW-0539">Nucleus</keyword>
<evidence type="ECO:0000256" key="6">
    <source>
        <dbReference type="ARBA" id="ARBA00022490"/>
    </source>
</evidence>
<evidence type="ECO:0000313" key="13">
    <source>
        <dbReference type="EMBL" id="KAF3324585.1"/>
    </source>
</evidence>
<comment type="similarity">
    <text evidence="3">Belongs to the PHAX family.</text>
</comment>
<keyword evidence="6" id="KW-0963">Cytoplasm</keyword>
<keyword evidence="8" id="KW-0653">Protein transport</keyword>
<evidence type="ECO:0000256" key="5">
    <source>
        <dbReference type="ARBA" id="ARBA00022448"/>
    </source>
</evidence>
<evidence type="ECO:0000256" key="3">
    <source>
        <dbReference type="ARBA" id="ARBA00006094"/>
    </source>
</evidence>
<evidence type="ECO:0000259" key="12">
    <source>
        <dbReference type="Pfam" id="PF10258"/>
    </source>
</evidence>
<keyword evidence="7" id="KW-0694">RNA-binding</keyword>